<feature type="domain" description="C2" evidence="3">
    <location>
        <begin position="227"/>
        <end position="355"/>
    </location>
</feature>
<comment type="similarity">
    <text evidence="1">Belongs to the transglutaminase-like superfamily. PNGase family.</text>
</comment>
<dbReference type="InterPro" id="IPR035892">
    <property type="entry name" value="C2_domain_sf"/>
</dbReference>
<keyword evidence="6" id="KW-1185">Reference proteome</keyword>
<evidence type="ECO:0000256" key="2">
    <source>
        <dbReference type="SAM" id="MobiDB-lite"/>
    </source>
</evidence>
<name>A0A7M5WZK9_9CNID</name>
<dbReference type="EnsemblMetazoa" id="CLYHEMT015434.1">
    <property type="protein sequence ID" value="CLYHEMP015434.1"/>
    <property type="gene ID" value="CLYHEMG015434"/>
</dbReference>
<evidence type="ECO:0008006" key="7">
    <source>
        <dbReference type="Google" id="ProtNLM"/>
    </source>
</evidence>
<dbReference type="Gene3D" id="2.60.120.1020">
    <property type="entry name" value="Peptide N glycanase, PAW domain"/>
    <property type="match status" value="1"/>
</dbReference>
<dbReference type="GeneID" id="136824198"/>
<dbReference type="GO" id="GO:0005737">
    <property type="term" value="C:cytoplasm"/>
    <property type="evidence" value="ECO:0007669"/>
    <property type="project" value="InterPro"/>
</dbReference>
<dbReference type="SMART" id="SM00613">
    <property type="entry name" value="PAW"/>
    <property type="match status" value="1"/>
</dbReference>
<proteinExistence type="inferred from homology"/>
<dbReference type="Proteomes" id="UP000594262">
    <property type="component" value="Unplaced"/>
</dbReference>
<evidence type="ECO:0000313" key="5">
    <source>
        <dbReference type="EnsemblMetazoa" id="CLYHEMP015434.1"/>
    </source>
</evidence>
<feature type="compositionally biased region" description="Polar residues" evidence="2">
    <location>
        <begin position="362"/>
        <end position="372"/>
    </location>
</feature>
<dbReference type="AlphaFoldDB" id="A0A7M5WZK9"/>
<protein>
    <recommendedName>
        <fullName evidence="7">C2 domain-containing protein</fullName>
    </recommendedName>
</protein>
<feature type="domain" description="PAW" evidence="4">
    <location>
        <begin position="1"/>
        <end position="195"/>
    </location>
</feature>
<dbReference type="InterPro" id="IPR008979">
    <property type="entry name" value="Galactose-bd-like_sf"/>
</dbReference>
<dbReference type="PROSITE" id="PS51398">
    <property type="entry name" value="PAW"/>
    <property type="match status" value="1"/>
</dbReference>
<sequence>MASSTQENVGGFVFIPGKEETLLGRLRVRYSTKSDCYFSGTCEDFTNRPKRIGNSITELAYSYDNVERVTSEDNQVYIDRKSKEMNGRISWRFNFAPSGLVLDKLTLKMSYQENHGGQVIVSVTGDSVGSKTALYCSSDVFMTITRLEGSSALTITVNLNGENEREITRILSEDENTNYHMIEYPFDFQIRLKRPDFTIGRSLIFIGLMYSHKEPLNTNNKERKRSRDRKKEIGNQGCNVKKKGYLNILIHKAKRLPCRENGAYAEPKVKCTLFGKGCSQKVKTRAIGKTLNPTWNERLVLSNVEQRQLPYSQLELQVVHAKSMFKIKSSETLGYIVLQRQNTVGTWRKPVCRNHSVRRPEMQQQNTPNATVNKKIRTSSHFTSTENLLLGRNNIEKVVEEENVYEIKNEEEDNKKLEIDEESKTNTWNENSESQENGTNFGSNDISNNHSNSKLDIFDLPDLKESIVDDNNGNENHTEEVPPSYNHVCGKTNENHVCSKTNENNVCGNVNENHICGNVNESFDSDMVNITFSDEDVKKLIQRTHSLKTTSSNEDESFEILPNFPSSHENHNERILYIGNTMEESHTDFKSQENFASFHQNAITKKLENATFNIPESTDIARNLTLNSFKRSSLNKIKSKSESAIDIEAIRVSSEDLNQSTFTEDVVNSQDVTKTSIDTEQRKTSVNNMTSESIVSVADLSTVEEAELENKRRCASVDNSQLTPSRSRRFKVNQNSNYNNNHTTKKTKVKPELQRAHSMSDLLDINKKREKKFNKRKGFSSKLYRSGSISNILDDFFEEKAKRMSHDHWTTVISTPDKWFYCWHPLLGVNNLLSNWQ</sequence>
<dbReference type="RefSeq" id="XP_066936475.1">
    <property type="nucleotide sequence ID" value="XM_067080374.1"/>
</dbReference>
<dbReference type="OrthoDB" id="67688at2759"/>
<organism evidence="5 6">
    <name type="scientific">Clytia hemisphaerica</name>
    <dbReference type="NCBI Taxonomy" id="252671"/>
    <lineage>
        <taxon>Eukaryota</taxon>
        <taxon>Metazoa</taxon>
        <taxon>Cnidaria</taxon>
        <taxon>Hydrozoa</taxon>
        <taxon>Hydroidolina</taxon>
        <taxon>Leptothecata</taxon>
        <taxon>Obeliida</taxon>
        <taxon>Clytiidae</taxon>
        <taxon>Clytia</taxon>
    </lineage>
</organism>
<accession>A0A7M5WZK9</accession>
<dbReference type="Pfam" id="PF04721">
    <property type="entry name" value="PAW"/>
    <property type="match status" value="1"/>
</dbReference>
<evidence type="ECO:0000259" key="4">
    <source>
        <dbReference type="PROSITE" id="PS51398"/>
    </source>
</evidence>
<reference evidence="5" key="1">
    <citation type="submission" date="2021-01" db="UniProtKB">
        <authorList>
            <consortium name="EnsemblMetazoa"/>
        </authorList>
    </citation>
    <scope>IDENTIFICATION</scope>
</reference>
<feature type="compositionally biased region" description="Polar residues" evidence="2">
    <location>
        <begin position="425"/>
        <end position="448"/>
    </location>
</feature>
<dbReference type="SUPFAM" id="SSF49785">
    <property type="entry name" value="Galactose-binding domain-like"/>
    <property type="match status" value="1"/>
</dbReference>
<dbReference type="SMART" id="SM00239">
    <property type="entry name" value="C2"/>
    <property type="match status" value="1"/>
</dbReference>
<evidence type="ECO:0000259" key="3">
    <source>
        <dbReference type="PROSITE" id="PS50004"/>
    </source>
</evidence>
<dbReference type="GO" id="GO:0006516">
    <property type="term" value="P:glycoprotein catabolic process"/>
    <property type="evidence" value="ECO:0007669"/>
    <property type="project" value="InterPro"/>
</dbReference>
<feature type="region of interest" description="Disordered" evidence="2">
    <location>
        <begin position="416"/>
        <end position="448"/>
    </location>
</feature>
<dbReference type="InterPro" id="IPR006588">
    <property type="entry name" value="Peptide_N_glycanase_PAW_dom"/>
</dbReference>
<evidence type="ECO:0000256" key="1">
    <source>
        <dbReference type="PROSITE-ProRule" id="PRU00731"/>
    </source>
</evidence>
<evidence type="ECO:0000313" key="6">
    <source>
        <dbReference type="Proteomes" id="UP000594262"/>
    </source>
</evidence>
<dbReference type="InterPro" id="IPR000008">
    <property type="entry name" value="C2_dom"/>
</dbReference>
<dbReference type="PROSITE" id="PS50004">
    <property type="entry name" value="C2"/>
    <property type="match status" value="1"/>
</dbReference>
<dbReference type="InterPro" id="IPR038680">
    <property type="entry name" value="PAW_sf"/>
</dbReference>
<feature type="region of interest" description="Disordered" evidence="2">
    <location>
        <begin position="359"/>
        <end position="378"/>
    </location>
</feature>
<dbReference type="SUPFAM" id="SSF49562">
    <property type="entry name" value="C2 domain (Calcium/lipid-binding domain, CaLB)"/>
    <property type="match status" value="1"/>
</dbReference>
<dbReference type="Gene3D" id="2.60.40.150">
    <property type="entry name" value="C2 domain"/>
    <property type="match status" value="1"/>
</dbReference>
<dbReference type="Pfam" id="PF00168">
    <property type="entry name" value="C2"/>
    <property type="match status" value="1"/>
</dbReference>